<dbReference type="GO" id="GO:0005737">
    <property type="term" value="C:cytoplasm"/>
    <property type="evidence" value="ECO:0007669"/>
    <property type="project" value="TreeGrafter"/>
</dbReference>
<dbReference type="AlphaFoldDB" id="G3TV11"/>
<feature type="domain" description="PDZ" evidence="2">
    <location>
        <begin position="23"/>
        <end position="105"/>
    </location>
</feature>
<dbReference type="GO" id="GO:0007165">
    <property type="term" value="P:signal transduction"/>
    <property type="evidence" value="ECO:0007669"/>
    <property type="project" value="TreeGrafter"/>
</dbReference>
<dbReference type="GO" id="GO:0005886">
    <property type="term" value="C:plasma membrane"/>
    <property type="evidence" value="ECO:0007669"/>
    <property type="project" value="GOC"/>
</dbReference>
<dbReference type="FunFam" id="2.30.42.10:FF:000006">
    <property type="entry name" value="Membrane associated guanylate kinase, WW and PDZ domain containing 1"/>
    <property type="match status" value="1"/>
</dbReference>
<dbReference type="SMART" id="SM00228">
    <property type="entry name" value="PDZ"/>
    <property type="match status" value="2"/>
</dbReference>
<dbReference type="Gene3D" id="2.30.42.10">
    <property type="match status" value="3"/>
</dbReference>
<dbReference type="PANTHER" id="PTHR10316:SF27">
    <property type="entry name" value="MEMBRANE-ASSOCIATED GUANYLATE KINASE, WW AND PDZ DOMAIN-CONTAINING PROTEIN 2"/>
    <property type="match status" value="1"/>
</dbReference>
<dbReference type="Pfam" id="PF00595">
    <property type="entry name" value="PDZ"/>
    <property type="match status" value="2"/>
</dbReference>
<dbReference type="GO" id="GO:0043113">
    <property type="term" value="P:receptor clustering"/>
    <property type="evidence" value="ECO:0007669"/>
    <property type="project" value="TreeGrafter"/>
</dbReference>
<dbReference type="GO" id="GO:0046332">
    <property type="term" value="F:SMAD binding"/>
    <property type="evidence" value="ECO:0007669"/>
    <property type="project" value="TreeGrafter"/>
</dbReference>
<dbReference type="SUPFAM" id="SSF50156">
    <property type="entry name" value="PDZ domain-like"/>
    <property type="match status" value="3"/>
</dbReference>
<dbReference type="Proteomes" id="UP000007646">
    <property type="component" value="Unassembled WGS sequence"/>
</dbReference>
<reference evidence="3 4" key="1">
    <citation type="submission" date="2009-06" db="EMBL/GenBank/DDBJ databases">
        <title>The Genome Sequence of Loxodonta africana (African elephant).</title>
        <authorList>
            <person name="Di Palma F."/>
            <person name="Heiman D."/>
            <person name="Young S."/>
            <person name="Johnson J."/>
            <person name="Lander E.S."/>
            <person name="Lindblad-Toh K."/>
        </authorList>
    </citation>
    <scope>NUCLEOTIDE SEQUENCE [LARGE SCALE GENOMIC DNA]</scope>
    <source>
        <strain evidence="3 4">Isolate ISIS603380</strain>
    </source>
</reference>
<organism evidence="3 4">
    <name type="scientific">Loxodonta africana</name>
    <name type="common">African elephant</name>
    <dbReference type="NCBI Taxonomy" id="9785"/>
    <lineage>
        <taxon>Eukaryota</taxon>
        <taxon>Metazoa</taxon>
        <taxon>Chordata</taxon>
        <taxon>Craniata</taxon>
        <taxon>Vertebrata</taxon>
        <taxon>Euteleostomi</taxon>
        <taxon>Mammalia</taxon>
        <taxon>Eutheria</taxon>
        <taxon>Afrotheria</taxon>
        <taxon>Proboscidea</taxon>
        <taxon>Elephantidae</taxon>
        <taxon>Loxodonta</taxon>
    </lineage>
</organism>
<evidence type="ECO:0000259" key="2">
    <source>
        <dbReference type="PROSITE" id="PS50106"/>
    </source>
</evidence>
<dbReference type="PANTHER" id="PTHR10316">
    <property type="entry name" value="MEMBRANE ASSOCIATED GUANYLATE KINASE-RELATED"/>
    <property type="match status" value="1"/>
</dbReference>
<dbReference type="GO" id="GO:0070699">
    <property type="term" value="F:type II activin receptor binding"/>
    <property type="evidence" value="ECO:0007669"/>
    <property type="project" value="TreeGrafter"/>
</dbReference>
<dbReference type="HOGENOM" id="CLU_041998_1_0_1"/>
<keyword evidence="4" id="KW-1185">Reference proteome</keyword>
<evidence type="ECO:0000313" key="4">
    <source>
        <dbReference type="Proteomes" id="UP000007646"/>
    </source>
</evidence>
<dbReference type="GO" id="GO:0030425">
    <property type="term" value="C:dendrite"/>
    <property type="evidence" value="ECO:0007669"/>
    <property type="project" value="TreeGrafter"/>
</dbReference>
<feature type="domain" description="PDZ" evidence="2">
    <location>
        <begin position="165"/>
        <end position="261"/>
    </location>
</feature>
<sequence length="362" mass="39822">RGRQDSLLNGISFMPGPDYKELDVHLRRMESGFGFRILGGDEPGQPILIGAVIAMGSADRDGRLHPGDELVYVDGIPVAGKTHRYVIDLMHHAARNGQVNLTVRRKVLCGGEPCPENGRSPGSVSTHHSSPRSDYATYTNSNHAVPSSNASPPEGFASHSLQTSDVVIHRKENEGFGFVIISSLNRPESGSTISGSLCVSVPHKIGRIIDGSPADRCAKLKVGDRILAVNGQSIINMPHADIVKLIKDAGLSVTLRIIPQEVHMRTTWYTGTKWLNSHPTVNIKQWNSTNQTRDVSKTTYMQSTQYKFPITPKDFDYFTVDMEKGAKGFGFSIRGGREYKMDLYVLRLAEDGPAIRNGRMRV</sequence>
<dbReference type="CDD" id="cd06733">
    <property type="entry name" value="PDZ3_MAGI-1_3-like"/>
    <property type="match status" value="1"/>
</dbReference>
<reference evidence="3" key="2">
    <citation type="submission" date="2025-08" db="UniProtKB">
        <authorList>
            <consortium name="Ensembl"/>
        </authorList>
    </citation>
    <scope>IDENTIFICATION</scope>
    <source>
        <strain evidence="3">Isolate ISIS603380</strain>
    </source>
</reference>
<reference evidence="3" key="3">
    <citation type="submission" date="2025-09" db="UniProtKB">
        <authorList>
            <consortium name="Ensembl"/>
        </authorList>
    </citation>
    <scope>IDENTIFICATION</scope>
    <source>
        <strain evidence="3">Isolate ISIS603380</strain>
    </source>
</reference>
<evidence type="ECO:0000313" key="3">
    <source>
        <dbReference type="Ensembl" id="ENSLAFP00000019419.1"/>
    </source>
</evidence>
<proteinExistence type="predicted"/>
<dbReference type="FunFam" id="2.30.42.10:FF:000150">
    <property type="entry name" value="Membrane associated guanylate kinase, WW and PDZ domain containing 2"/>
    <property type="match status" value="1"/>
</dbReference>
<dbReference type="Ensembl" id="ENSLAFT00000035595.1">
    <property type="protein sequence ID" value="ENSLAFP00000019419.1"/>
    <property type="gene ID" value="ENSLAFG00000011697.4"/>
</dbReference>
<evidence type="ECO:0000256" key="1">
    <source>
        <dbReference type="SAM" id="MobiDB-lite"/>
    </source>
</evidence>
<dbReference type="GeneTree" id="ENSGT00940000155057"/>
<dbReference type="InterPro" id="IPR036034">
    <property type="entry name" value="PDZ_sf"/>
</dbReference>
<protein>
    <submittedName>
        <fullName evidence="3">Membrane associated guanylate kinase, WW and PDZ domain containing 2</fullName>
    </submittedName>
</protein>
<gene>
    <name evidence="3" type="primary">MAGI2</name>
</gene>
<feature type="compositionally biased region" description="Polar residues" evidence="1">
    <location>
        <begin position="136"/>
        <end position="151"/>
    </location>
</feature>
<dbReference type="InterPro" id="IPR001478">
    <property type="entry name" value="PDZ"/>
</dbReference>
<dbReference type="GO" id="GO:0031697">
    <property type="term" value="F:beta-1 adrenergic receptor binding"/>
    <property type="evidence" value="ECO:0007669"/>
    <property type="project" value="TreeGrafter"/>
</dbReference>
<name>G3TV11_LOXAF</name>
<feature type="domain" description="PDZ" evidence="2">
    <location>
        <begin position="319"/>
        <end position="362"/>
    </location>
</feature>
<dbReference type="CDD" id="cd06734">
    <property type="entry name" value="PDZ4_MAGI-1_3-like"/>
    <property type="match status" value="1"/>
</dbReference>
<dbReference type="PROSITE" id="PS50106">
    <property type="entry name" value="PDZ"/>
    <property type="match status" value="3"/>
</dbReference>
<feature type="region of interest" description="Disordered" evidence="1">
    <location>
        <begin position="114"/>
        <end position="158"/>
    </location>
</feature>
<accession>G3TV11</accession>
<dbReference type="GO" id="GO:0030159">
    <property type="term" value="F:signaling receptor complex adaptor activity"/>
    <property type="evidence" value="ECO:0007669"/>
    <property type="project" value="TreeGrafter"/>
</dbReference>
<dbReference type="GO" id="GO:0005911">
    <property type="term" value="C:cell-cell junction"/>
    <property type="evidence" value="ECO:0007669"/>
    <property type="project" value="TreeGrafter"/>
</dbReference>